<feature type="transmembrane region" description="Helical" evidence="1">
    <location>
        <begin position="32"/>
        <end position="58"/>
    </location>
</feature>
<name>A0A5D2JAT3_GOSTO</name>
<proteinExistence type="predicted"/>
<dbReference type="AlphaFoldDB" id="A0A5D2JAT3"/>
<keyword evidence="1" id="KW-0472">Membrane</keyword>
<keyword evidence="1" id="KW-0812">Transmembrane</keyword>
<dbReference type="Proteomes" id="UP000322667">
    <property type="component" value="Chromosome D10"/>
</dbReference>
<evidence type="ECO:0000313" key="3">
    <source>
        <dbReference type="Proteomes" id="UP000322667"/>
    </source>
</evidence>
<reference evidence="2 3" key="1">
    <citation type="submission" date="2019-07" db="EMBL/GenBank/DDBJ databases">
        <title>WGS assembly of Gossypium tomentosum.</title>
        <authorList>
            <person name="Chen Z.J."/>
            <person name="Sreedasyam A."/>
            <person name="Ando A."/>
            <person name="Song Q."/>
            <person name="De L."/>
            <person name="Hulse-Kemp A."/>
            <person name="Ding M."/>
            <person name="Ye W."/>
            <person name="Kirkbride R."/>
            <person name="Jenkins J."/>
            <person name="Plott C."/>
            <person name="Lovell J."/>
            <person name="Lin Y.-M."/>
            <person name="Vaughn R."/>
            <person name="Liu B."/>
            <person name="Li W."/>
            <person name="Simpson S."/>
            <person name="Scheffler B."/>
            <person name="Saski C."/>
            <person name="Grover C."/>
            <person name="Hu G."/>
            <person name="Conover J."/>
            <person name="Carlson J."/>
            <person name="Shu S."/>
            <person name="Boston L."/>
            <person name="Williams M."/>
            <person name="Peterson D."/>
            <person name="Mcgee K."/>
            <person name="Jones D."/>
            <person name="Wendel J."/>
            <person name="Stelly D."/>
            <person name="Grimwood J."/>
            <person name="Schmutz J."/>
        </authorList>
    </citation>
    <scope>NUCLEOTIDE SEQUENCE [LARGE SCALE GENOMIC DNA]</scope>
    <source>
        <strain evidence="2">7179.01</strain>
    </source>
</reference>
<accession>A0A5D2JAT3</accession>
<protein>
    <submittedName>
        <fullName evidence="2">Uncharacterized protein</fullName>
    </submittedName>
</protein>
<evidence type="ECO:0000256" key="1">
    <source>
        <dbReference type="SAM" id="Phobius"/>
    </source>
</evidence>
<feature type="transmembrane region" description="Helical" evidence="1">
    <location>
        <begin position="70"/>
        <end position="91"/>
    </location>
</feature>
<feature type="transmembrane region" description="Helical" evidence="1">
    <location>
        <begin position="103"/>
        <end position="125"/>
    </location>
</feature>
<evidence type="ECO:0000313" key="2">
    <source>
        <dbReference type="EMBL" id="TYH52031.1"/>
    </source>
</evidence>
<organism evidence="2 3">
    <name type="scientific">Gossypium tomentosum</name>
    <name type="common">Hawaiian cotton</name>
    <name type="synonym">Gossypium sandvicense</name>
    <dbReference type="NCBI Taxonomy" id="34277"/>
    <lineage>
        <taxon>Eukaryota</taxon>
        <taxon>Viridiplantae</taxon>
        <taxon>Streptophyta</taxon>
        <taxon>Embryophyta</taxon>
        <taxon>Tracheophyta</taxon>
        <taxon>Spermatophyta</taxon>
        <taxon>Magnoliopsida</taxon>
        <taxon>eudicotyledons</taxon>
        <taxon>Gunneridae</taxon>
        <taxon>Pentapetalae</taxon>
        <taxon>rosids</taxon>
        <taxon>malvids</taxon>
        <taxon>Malvales</taxon>
        <taxon>Malvaceae</taxon>
        <taxon>Malvoideae</taxon>
        <taxon>Gossypium</taxon>
    </lineage>
</organism>
<dbReference type="EMBL" id="CM017632">
    <property type="protein sequence ID" value="TYH52031.1"/>
    <property type="molecule type" value="Genomic_DNA"/>
</dbReference>
<keyword evidence="3" id="KW-1185">Reference proteome</keyword>
<keyword evidence="1" id="KW-1133">Transmembrane helix</keyword>
<sequence>MSLFKSPSFPIFGNLNPLLHFPISSPSLSLQIFPLSSVFISSFSIVSVFFSVMEITCFIHRFWVFSPRKYCFGSSFQIYGCLCGCSCWMLWERKKLWLCKISPAMASLLQSTTLLFIFSITSILIPNRHAIPFTVLHDNWSGSAEWIWFNRNITLRCWSTTLL</sequence>
<gene>
    <name evidence="2" type="ORF">ES332_D10G322100v1</name>
</gene>